<dbReference type="SUPFAM" id="SSF48452">
    <property type="entry name" value="TPR-like"/>
    <property type="match status" value="1"/>
</dbReference>
<dbReference type="PANTHER" id="PTHR10098:SF108">
    <property type="entry name" value="TETRATRICOPEPTIDE REPEAT PROTEIN 28"/>
    <property type="match status" value="1"/>
</dbReference>
<dbReference type="SMART" id="SM00028">
    <property type="entry name" value="TPR"/>
    <property type="match status" value="4"/>
</dbReference>
<feature type="domain" description="CHAT" evidence="2">
    <location>
        <begin position="413"/>
        <end position="714"/>
    </location>
</feature>
<accession>A0A1Z3HRX1</accession>
<dbReference type="OrthoDB" id="446317at2"/>
<dbReference type="EMBL" id="CP021983">
    <property type="protein sequence ID" value="ASC73061.1"/>
    <property type="molecule type" value="Genomic_DNA"/>
</dbReference>
<dbReference type="Proteomes" id="UP000191901">
    <property type="component" value="Chromosome"/>
</dbReference>
<organism evidence="3 4">
    <name type="scientific">Halomicronema hongdechloris C2206</name>
    <dbReference type="NCBI Taxonomy" id="1641165"/>
    <lineage>
        <taxon>Bacteria</taxon>
        <taxon>Bacillati</taxon>
        <taxon>Cyanobacteriota</taxon>
        <taxon>Cyanophyceae</taxon>
        <taxon>Nodosilineales</taxon>
        <taxon>Nodosilineaceae</taxon>
        <taxon>Halomicronema</taxon>
    </lineage>
</organism>
<dbReference type="PROSITE" id="PS50293">
    <property type="entry name" value="TPR_REGION"/>
    <property type="match status" value="1"/>
</dbReference>
<evidence type="ECO:0000259" key="2">
    <source>
        <dbReference type="Pfam" id="PF12770"/>
    </source>
</evidence>
<dbReference type="Pfam" id="PF13424">
    <property type="entry name" value="TPR_12"/>
    <property type="match status" value="2"/>
</dbReference>
<dbReference type="InterPro" id="IPR019734">
    <property type="entry name" value="TPR_rpt"/>
</dbReference>
<name>A0A1Z3HRX1_9CYAN</name>
<dbReference type="InterPro" id="IPR011990">
    <property type="entry name" value="TPR-like_helical_dom_sf"/>
</dbReference>
<dbReference type="PANTHER" id="PTHR10098">
    <property type="entry name" value="RAPSYN-RELATED"/>
    <property type="match status" value="1"/>
</dbReference>
<feature type="repeat" description="TPR" evidence="1">
    <location>
        <begin position="32"/>
        <end position="65"/>
    </location>
</feature>
<protein>
    <recommendedName>
        <fullName evidence="2">CHAT domain-containing protein</fullName>
    </recommendedName>
</protein>
<keyword evidence="1" id="KW-0802">TPR repeat</keyword>
<evidence type="ECO:0000313" key="3">
    <source>
        <dbReference type="EMBL" id="ASC73061.1"/>
    </source>
</evidence>
<reference evidence="3 4" key="1">
    <citation type="journal article" date="2016" name="Biochim. Biophys. Acta">
        <title>Characterization of red-shifted phycobilisomes isolated from the chlorophyll f-containing cyanobacterium Halomicronema hongdechloris.</title>
        <authorList>
            <person name="Li Y."/>
            <person name="Lin Y."/>
            <person name="Garvey C.J."/>
            <person name="Birch D."/>
            <person name="Corkery R.W."/>
            <person name="Loughlin P.C."/>
            <person name="Scheer H."/>
            <person name="Willows R.D."/>
            <person name="Chen M."/>
        </authorList>
    </citation>
    <scope>NUCLEOTIDE SEQUENCE [LARGE SCALE GENOMIC DNA]</scope>
    <source>
        <strain evidence="3 4">C2206</strain>
    </source>
</reference>
<feature type="repeat" description="TPR" evidence="1">
    <location>
        <begin position="72"/>
        <end position="105"/>
    </location>
</feature>
<dbReference type="InterPro" id="IPR024983">
    <property type="entry name" value="CHAT_dom"/>
</dbReference>
<evidence type="ECO:0000256" key="1">
    <source>
        <dbReference type="PROSITE-ProRule" id="PRU00339"/>
    </source>
</evidence>
<sequence>MYDNLGQYEQALGYYQDALVIRQEIGDRAGEGVTLNNIGAVYDNLGQYEQALGYFQDALAISQEIGDRAGEGVTLNNIGAVYHNLGQYEQALGYYQDALAIRQEIGDRQGVGQTLNNIGGVYDNLGQYEQALGYYQDALAIRQEIGDRKGRAISLNNLGYVLENLEEPELAIVFLKQSVNQWEAMRGDIVGLSVEDQQAFTDSIAGSYRKLADMLLQQDRILEAQRVLDLLKVQELDEYLRGVRSTESTEAGVPLRPTEQDLIELYQASQARLIELGQERAELAQIPPSERTPEQQQRLIELRQLESAVRQEFARFLESEVVRALVSNLQRTTGGEALALSQLTDLRDNLRNLEQNAVVLYPLVLEDRLELVLVTANQEPIRRTVSVSRTDLNQAIADLRSALETPFSEAITPAQQLYDWLIRPLENDLAQAEATTLIYAPDGQLRYIPLAALHDGNQWLVERFQVNNITAASVSDLDNPPTADTPSVLAAAFTEGAYEVEISDARTLSFTGLDFAGPEVDTLAQLIPQTVKRLNQAFNLSILYDMDDYSIIHLATHAAFNPGPPEDSFILFGDGSRATLTDVKQQWSFPNVELIVLSACETAVGDAPLGNGEEILGFGYLMQQAGADAAIASLWQVSDGGTQALMDAFYLALQNGYSKAEALQRAQQALIADDLSLVGGERGTIEVVSTVTGQPIGDSLAHPYYWAPFILIGNGL</sequence>
<dbReference type="KEGG" id="hhg:XM38_040230"/>
<keyword evidence="4" id="KW-1185">Reference proteome</keyword>
<dbReference type="Pfam" id="PF12770">
    <property type="entry name" value="CHAT"/>
    <property type="match status" value="1"/>
</dbReference>
<feature type="repeat" description="TPR" evidence="1">
    <location>
        <begin position="112"/>
        <end position="145"/>
    </location>
</feature>
<proteinExistence type="predicted"/>
<gene>
    <name evidence="3" type="ORF">XM38_040230</name>
</gene>
<dbReference type="AlphaFoldDB" id="A0A1Z3HRX1"/>
<dbReference type="Gene3D" id="1.25.40.10">
    <property type="entry name" value="Tetratricopeptide repeat domain"/>
    <property type="match status" value="1"/>
</dbReference>
<dbReference type="PROSITE" id="PS50005">
    <property type="entry name" value="TPR"/>
    <property type="match status" value="3"/>
</dbReference>
<evidence type="ECO:0000313" key="4">
    <source>
        <dbReference type="Proteomes" id="UP000191901"/>
    </source>
</evidence>